<accession>A0AAN7BYE6</accession>
<reference evidence="1" key="2">
    <citation type="submission" date="2023-05" db="EMBL/GenBank/DDBJ databases">
        <authorList>
            <consortium name="Lawrence Berkeley National Laboratory"/>
            <person name="Steindorff A."/>
            <person name="Hensen N."/>
            <person name="Bonometti L."/>
            <person name="Westerberg I."/>
            <person name="Brannstrom I.O."/>
            <person name="Guillou S."/>
            <person name="Cros-Aarteil S."/>
            <person name="Calhoun S."/>
            <person name="Haridas S."/>
            <person name="Kuo A."/>
            <person name="Mondo S."/>
            <person name="Pangilinan J."/>
            <person name="Riley R."/>
            <person name="Labutti K."/>
            <person name="Andreopoulos B."/>
            <person name="Lipzen A."/>
            <person name="Chen C."/>
            <person name="Yanf M."/>
            <person name="Daum C."/>
            <person name="Ng V."/>
            <person name="Clum A."/>
            <person name="Ohm R."/>
            <person name="Martin F."/>
            <person name="Silar P."/>
            <person name="Natvig D."/>
            <person name="Lalanne C."/>
            <person name="Gautier V."/>
            <person name="Ament-Velasquez S.L."/>
            <person name="Kruys A."/>
            <person name="Hutchinson M.I."/>
            <person name="Powell A.J."/>
            <person name="Barry K."/>
            <person name="Miller A.N."/>
            <person name="Grigoriev I.V."/>
            <person name="Debuchy R."/>
            <person name="Gladieux P."/>
            <person name="Thoren M.H."/>
            <person name="Johannesson H."/>
        </authorList>
    </citation>
    <scope>NUCLEOTIDE SEQUENCE</scope>
    <source>
        <strain evidence="1">CBS 990.96</strain>
    </source>
</reference>
<organism evidence="1 2">
    <name type="scientific">Podospora fimiseda</name>
    <dbReference type="NCBI Taxonomy" id="252190"/>
    <lineage>
        <taxon>Eukaryota</taxon>
        <taxon>Fungi</taxon>
        <taxon>Dikarya</taxon>
        <taxon>Ascomycota</taxon>
        <taxon>Pezizomycotina</taxon>
        <taxon>Sordariomycetes</taxon>
        <taxon>Sordariomycetidae</taxon>
        <taxon>Sordariales</taxon>
        <taxon>Podosporaceae</taxon>
        <taxon>Podospora</taxon>
    </lineage>
</organism>
<reference evidence="1" key="1">
    <citation type="journal article" date="2023" name="Mol. Phylogenet. Evol.">
        <title>Genome-scale phylogeny and comparative genomics of the fungal order Sordariales.</title>
        <authorList>
            <person name="Hensen N."/>
            <person name="Bonometti L."/>
            <person name="Westerberg I."/>
            <person name="Brannstrom I.O."/>
            <person name="Guillou S."/>
            <person name="Cros-Aarteil S."/>
            <person name="Calhoun S."/>
            <person name="Haridas S."/>
            <person name="Kuo A."/>
            <person name="Mondo S."/>
            <person name="Pangilinan J."/>
            <person name="Riley R."/>
            <person name="LaButti K."/>
            <person name="Andreopoulos B."/>
            <person name="Lipzen A."/>
            <person name="Chen C."/>
            <person name="Yan M."/>
            <person name="Daum C."/>
            <person name="Ng V."/>
            <person name="Clum A."/>
            <person name="Steindorff A."/>
            <person name="Ohm R.A."/>
            <person name="Martin F."/>
            <person name="Silar P."/>
            <person name="Natvig D.O."/>
            <person name="Lalanne C."/>
            <person name="Gautier V."/>
            <person name="Ament-Velasquez S.L."/>
            <person name="Kruys A."/>
            <person name="Hutchinson M.I."/>
            <person name="Powell A.J."/>
            <person name="Barry K."/>
            <person name="Miller A.N."/>
            <person name="Grigoriev I.V."/>
            <person name="Debuchy R."/>
            <person name="Gladieux P."/>
            <person name="Hiltunen Thoren M."/>
            <person name="Johannesson H."/>
        </authorList>
    </citation>
    <scope>NUCLEOTIDE SEQUENCE</scope>
    <source>
        <strain evidence="1">CBS 990.96</strain>
    </source>
</reference>
<protein>
    <submittedName>
        <fullName evidence="1">Uncharacterized protein</fullName>
    </submittedName>
</protein>
<dbReference type="AlphaFoldDB" id="A0AAN7BYE6"/>
<evidence type="ECO:0000313" key="2">
    <source>
        <dbReference type="Proteomes" id="UP001301958"/>
    </source>
</evidence>
<gene>
    <name evidence="1" type="ORF">QBC38DRAFT_465304</name>
</gene>
<sequence>MAPSFDDLFINSPAKIIDYSENVYPWNTISVPVLNDSVQDVAKTLKALVDIVQRGKSIALHTGNDLPPTLEQIAEAASDITTDRQKLFGLSPCPLGKEQFKAWREGVAMPHFDWETAHENSGKFSSDNGENLEALQTIYQQPKINLSNLNFVLQHKPQMQPLLQAVVLFNLCLRGIVHGNPKYAGMMEPIELRTCDDIIATTKKILEDSVFVGLDLELQVMKYIGVIQERRNAVSSRIHARSRVVMLTGLSSFQPTGPGLFQSTSPGLFGQGTPSLFGQGGTGFGQGTLSLFGQGGARLGQGTTNTRLFGQGCTGFGQTSNTAGLFGHTSNTGLFGQGGTGFRQPSNTGLFGQGGTVLFGQGTTGISQGTRDVKDGDYAITVDKVITHFMEQLSSLRTKDSSEFEATLSRLRSIVAELKDALDTLEVKSEGTKN</sequence>
<keyword evidence="2" id="KW-1185">Reference proteome</keyword>
<dbReference type="Proteomes" id="UP001301958">
    <property type="component" value="Unassembled WGS sequence"/>
</dbReference>
<evidence type="ECO:0000313" key="1">
    <source>
        <dbReference type="EMBL" id="KAK4231686.1"/>
    </source>
</evidence>
<proteinExistence type="predicted"/>
<name>A0AAN7BYE6_9PEZI</name>
<comment type="caution">
    <text evidence="1">The sequence shown here is derived from an EMBL/GenBank/DDBJ whole genome shotgun (WGS) entry which is preliminary data.</text>
</comment>
<dbReference type="EMBL" id="MU865291">
    <property type="protein sequence ID" value="KAK4231686.1"/>
    <property type="molecule type" value="Genomic_DNA"/>
</dbReference>